<sequence length="52" mass="5742">MGGRNDTSGSASGKRTLPQTPKNLKIAPERVDEEFSRELGEKGKKMRATRPQ</sequence>
<dbReference type="InterPro" id="IPR025435">
    <property type="entry name" value="YfhD-like"/>
</dbReference>
<organism evidence="2 3">
    <name type="scientific">Litchfieldia salsa</name>
    <dbReference type="NCBI Taxonomy" id="930152"/>
    <lineage>
        <taxon>Bacteria</taxon>
        <taxon>Bacillati</taxon>
        <taxon>Bacillota</taxon>
        <taxon>Bacilli</taxon>
        <taxon>Bacillales</taxon>
        <taxon>Bacillaceae</taxon>
        <taxon>Litchfieldia</taxon>
    </lineage>
</organism>
<evidence type="ECO:0000313" key="3">
    <source>
        <dbReference type="Proteomes" id="UP000199159"/>
    </source>
</evidence>
<evidence type="ECO:0008006" key="4">
    <source>
        <dbReference type="Google" id="ProtNLM"/>
    </source>
</evidence>
<feature type="compositionally biased region" description="Basic and acidic residues" evidence="1">
    <location>
        <begin position="27"/>
        <end position="43"/>
    </location>
</feature>
<proteinExistence type="predicted"/>
<dbReference type="RefSeq" id="WP_175490160.1">
    <property type="nucleotide sequence ID" value="NZ_FNJU01000001.1"/>
</dbReference>
<dbReference type="AlphaFoldDB" id="A0A1H0PP67"/>
<keyword evidence="3" id="KW-1185">Reference proteome</keyword>
<dbReference type="Proteomes" id="UP000199159">
    <property type="component" value="Unassembled WGS sequence"/>
</dbReference>
<dbReference type="EMBL" id="FNJU01000001">
    <property type="protein sequence ID" value="SDP06951.1"/>
    <property type="molecule type" value="Genomic_DNA"/>
</dbReference>
<feature type="compositionally biased region" description="Polar residues" evidence="1">
    <location>
        <begin position="1"/>
        <end position="22"/>
    </location>
</feature>
<accession>A0A1H0PP67</accession>
<gene>
    <name evidence="2" type="ORF">SAMN05216565_101410</name>
</gene>
<reference evidence="3" key="1">
    <citation type="submission" date="2016-10" db="EMBL/GenBank/DDBJ databases">
        <authorList>
            <person name="Varghese N."/>
            <person name="Submissions S."/>
        </authorList>
    </citation>
    <scope>NUCLEOTIDE SEQUENCE [LARGE SCALE GENOMIC DNA]</scope>
    <source>
        <strain evidence="3">IBRC-M10078</strain>
    </source>
</reference>
<name>A0A1H0PP67_9BACI</name>
<evidence type="ECO:0000313" key="2">
    <source>
        <dbReference type="EMBL" id="SDP06951.1"/>
    </source>
</evidence>
<feature type="region of interest" description="Disordered" evidence="1">
    <location>
        <begin position="1"/>
        <end position="52"/>
    </location>
</feature>
<dbReference type="Pfam" id="PF14151">
    <property type="entry name" value="YfhD"/>
    <property type="match status" value="1"/>
</dbReference>
<evidence type="ECO:0000256" key="1">
    <source>
        <dbReference type="SAM" id="MobiDB-lite"/>
    </source>
</evidence>
<protein>
    <recommendedName>
        <fullName evidence="4">YfhD family protein</fullName>
    </recommendedName>
</protein>